<evidence type="ECO:0000256" key="1">
    <source>
        <dbReference type="ARBA" id="ARBA00023239"/>
    </source>
</evidence>
<dbReference type="PANTHER" id="PTHR11941">
    <property type="entry name" value="ENOYL-COA HYDRATASE-RELATED"/>
    <property type="match status" value="1"/>
</dbReference>
<comment type="caution">
    <text evidence="2">The sequence shown here is derived from an EMBL/GenBank/DDBJ whole genome shotgun (WGS) entry which is preliminary data.</text>
</comment>
<organism evidence="2 3">
    <name type="scientific">Anoxybacillus andreesenii</name>
    <dbReference type="NCBI Taxonomy" id="1325932"/>
    <lineage>
        <taxon>Bacteria</taxon>
        <taxon>Bacillati</taxon>
        <taxon>Bacillota</taxon>
        <taxon>Bacilli</taxon>
        <taxon>Bacillales</taxon>
        <taxon>Anoxybacillaceae</taxon>
        <taxon>Anoxybacillus</taxon>
    </lineage>
</organism>
<dbReference type="Gene3D" id="3.90.226.10">
    <property type="entry name" value="2-enoyl-CoA Hydratase, Chain A, domain 1"/>
    <property type="match status" value="1"/>
</dbReference>
<keyword evidence="3" id="KW-1185">Reference proteome</keyword>
<evidence type="ECO:0000313" key="2">
    <source>
        <dbReference type="EMBL" id="MDQ0155901.1"/>
    </source>
</evidence>
<accession>A0ABT9V4L9</accession>
<sequence length="252" mass="28184">MGAYELREWENDVLIFRITREEKRNAINYEVMEGLAEAITAAQSPSVKALVVTGEGDQAFCSGGDLSVFHELRTEDEAYQMLSKMARILYDLAILPKPTIALMNGTAVGGGCEIAAACDFRVARKGIRAGFVQGNLAITTGWGGGSLLLERLPMSNALKMLMEARIYTTDELLDLGFVQYIYEGEPLAGLRTTLGKTFQLEKNVLGAYKEMLLRKWDQNLKERIEQEVRKCAILWESEAHHQQVAKFVENKK</sequence>
<dbReference type="InterPro" id="IPR029045">
    <property type="entry name" value="ClpP/crotonase-like_dom_sf"/>
</dbReference>
<name>A0ABT9V4L9_9BACL</name>
<dbReference type="PANTHER" id="PTHR11941:SF27">
    <property type="entry name" value="ETHYLMALONYL-COA DECARBOXYLASE"/>
    <property type="match status" value="1"/>
</dbReference>
<proteinExistence type="predicted"/>
<keyword evidence="1" id="KW-0456">Lyase</keyword>
<reference evidence="2 3" key="1">
    <citation type="submission" date="2023-07" db="EMBL/GenBank/DDBJ databases">
        <title>Genomic Encyclopedia of Type Strains, Phase IV (KMG-IV): sequencing the most valuable type-strain genomes for metagenomic binning, comparative biology and taxonomic classification.</title>
        <authorList>
            <person name="Goeker M."/>
        </authorList>
    </citation>
    <scope>NUCLEOTIDE SEQUENCE [LARGE SCALE GENOMIC DNA]</scope>
    <source>
        <strain evidence="2 3">DSM 23948</strain>
    </source>
</reference>
<dbReference type="CDD" id="cd06558">
    <property type="entry name" value="crotonase-like"/>
    <property type="match status" value="1"/>
</dbReference>
<dbReference type="SUPFAM" id="SSF52096">
    <property type="entry name" value="ClpP/crotonase"/>
    <property type="match status" value="1"/>
</dbReference>
<dbReference type="RefSeq" id="WP_307150426.1">
    <property type="nucleotide sequence ID" value="NZ_JAUSTU010000009.1"/>
</dbReference>
<dbReference type="InterPro" id="IPR001753">
    <property type="entry name" value="Enoyl-CoA_hydra/iso"/>
</dbReference>
<evidence type="ECO:0000313" key="3">
    <source>
        <dbReference type="Proteomes" id="UP001231362"/>
    </source>
</evidence>
<dbReference type="Pfam" id="PF00378">
    <property type="entry name" value="ECH_1"/>
    <property type="match status" value="1"/>
</dbReference>
<dbReference type="EMBL" id="JAUSTU010000009">
    <property type="protein sequence ID" value="MDQ0155901.1"/>
    <property type="molecule type" value="Genomic_DNA"/>
</dbReference>
<protein>
    <submittedName>
        <fullName evidence="2">Enoyl-CoA hydratase/carnithine racemase</fullName>
    </submittedName>
</protein>
<dbReference type="Proteomes" id="UP001231362">
    <property type="component" value="Unassembled WGS sequence"/>
</dbReference>
<gene>
    <name evidence="2" type="ORF">J2S07_002219</name>
</gene>